<evidence type="ECO:0000259" key="3">
    <source>
        <dbReference type="Pfam" id="PF04453"/>
    </source>
</evidence>
<dbReference type="InterPro" id="IPR020889">
    <property type="entry name" value="LipoPS_assembly_LptD"/>
</dbReference>
<dbReference type="GO" id="GO:1990351">
    <property type="term" value="C:transporter complex"/>
    <property type="evidence" value="ECO:0007669"/>
    <property type="project" value="TreeGrafter"/>
</dbReference>
<feature type="region of interest" description="Disordered" evidence="1">
    <location>
        <begin position="39"/>
        <end position="64"/>
    </location>
</feature>
<dbReference type="HAMAP" id="MF_01411">
    <property type="entry name" value="LPS_assembly_LptD"/>
    <property type="match status" value="1"/>
</dbReference>
<evidence type="ECO:0000313" key="5">
    <source>
        <dbReference type="Proteomes" id="UP000594688"/>
    </source>
</evidence>
<dbReference type="AlphaFoldDB" id="A0A7T0BXZ0"/>
<dbReference type="InterPro" id="IPR050218">
    <property type="entry name" value="LptD"/>
</dbReference>
<dbReference type="PANTHER" id="PTHR30189">
    <property type="entry name" value="LPS-ASSEMBLY PROTEIN"/>
    <property type="match status" value="1"/>
</dbReference>
<dbReference type="Pfam" id="PF04453">
    <property type="entry name" value="LptD"/>
    <property type="match status" value="1"/>
</dbReference>
<feature type="compositionally biased region" description="Basic and acidic residues" evidence="1">
    <location>
        <begin position="49"/>
        <end position="63"/>
    </location>
</feature>
<organism evidence="4 5">
    <name type="scientific">Candidatus Nitronauta litoralis</name>
    <dbReference type="NCBI Taxonomy" id="2705533"/>
    <lineage>
        <taxon>Bacteria</taxon>
        <taxon>Pseudomonadati</taxon>
        <taxon>Nitrospinota/Tectimicrobiota group</taxon>
        <taxon>Nitrospinota</taxon>
        <taxon>Nitrospinia</taxon>
        <taxon>Nitrospinales</taxon>
        <taxon>Nitrospinaceae</taxon>
        <taxon>Candidatus Nitronauta</taxon>
    </lineage>
</organism>
<feature type="signal peptide" evidence="2">
    <location>
        <begin position="1"/>
        <end position="25"/>
    </location>
</feature>
<evidence type="ECO:0000256" key="1">
    <source>
        <dbReference type="SAM" id="MobiDB-lite"/>
    </source>
</evidence>
<reference evidence="4 5" key="1">
    <citation type="submission" date="2020-02" db="EMBL/GenBank/DDBJ databases">
        <title>Genomic and physiological characterization of two novel Nitrospinaceae genera.</title>
        <authorList>
            <person name="Mueller A.J."/>
            <person name="Jung M.-Y."/>
            <person name="Strachan C.R."/>
            <person name="Herbold C.W."/>
            <person name="Kirkegaard R.H."/>
            <person name="Daims H."/>
        </authorList>
    </citation>
    <scope>NUCLEOTIDE SEQUENCE [LARGE SCALE GENOMIC DNA]</scope>
    <source>
        <strain evidence="4">EB</strain>
    </source>
</reference>
<proteinExistence type="inferred from homology"/>
<dbReference type="EMBL" id="CP048685">
    <property type="protein sequence ID" value="QPJ62964.1"/>
    <property type="molecule type" value="Genomic_DNA"/>
</dbReference>
<dbReference type="Gene3D" id="2.60.450.10">
    <property type="entry name" value="Lipopolysaccharide (LPS) transport protein A like domain"/>
    <property type="match status" value="1"/>
</dbReference>
<dbReference type="GO" id="GO:0015920">
    <property type="term" value="P:lipopolysaccharide transport"/>
    <property type="evidence" value="ECO:0007669"/>
    <property type="project" value="InterPro"/>
</dbReference>
<feature type="chain" id="PRO_5032336994" evidence="2">
    <location>
        <begin position="26"/>
        <end position="754"/>
    </location>
</feature>
<dbReference type="Proteomes" id="UP000594688">
    <property type="component" value="Chromosome"/>
</dbReference>
<feature type="domain" description="LptD C-terminal" evidence="3">
    <location>
        <begin position="314"/>
        <end position="646"/>
    </location>
</feature>
<evidence type="ECO:0000313" key="4">
    <source>
        <dbReference type="EMBL" id="QPJ62964.1"/>
    </source>
</evidence>
<dbReference type="KEGG" id="nli:G3M70_14205"/>
<accession>A0A7T0BXZ0</accession>
<name>A0A7T0BXZ0_9BACT</name>
<keyword evidence="2" id="KW-0732">Signal</keyword>
<dbReference type="InterPro" id="IPR007543">
    <property type="entry name" value="LptD_C"/>
</dbReference>
<gene>
    <name evidence="4" type="ORF">G3M70_14205</name>
</gene>
<dbReference type="GO" id="GO:0043165">
    <property type="term" value="P:Gram-negative-bacterium-type cell outer membrane assembly"/>
    <property type="evidence" value="ECO:0007669"/>
    <property type="project" value="InterPro"/>
</dbReference>
<dbReference type="PANTHER" id="PTHR30189:SF1">
    <property type="entry name" value="LPS-ASSEMBLY PROTEIN LPTD"/>
    <property type="match status" value="1"/>
</dbReference>
<dbReference type="GO" id="GO:0009279">
    <property type="term" value="C:cell outer membrane"/>
    <property type="evidence" value="ECO:0007669"/>
    <property type="project" value="InterPro"/>
</dbReference>
<protein>
    <submittedName>
        <fullName evidence="4">LPS-assembly protein LptD</fullName>
    </submittedName>
</protein>
<evidence type="ECO:0000256" key="2">
    <source>
        <dbReference type="SAM" id="SignalP"/>
    </source>
</evidence>
<sequence>MNIKSFIRLFALLAVFALGANLAQAQDRYQGSQFPSPYNYAPIPTPPPEAKKTRTDAKTKKNTEPPIHISADHLEQISEKNQIRAWGRVRITYQGRIIKADRVLVNPKTGRGEAVGHVLMIAEDGTRLRSTKAQINIKSEKGRLFDAEGTLGSPKGIKYFVKGKEITKLSENHYKITEASLTTCTGKIPDWKIEVDDADVEAKDRALFKGGVVKIRNMPVGYIPIGYIPLDNRRKTGFLTPSIGQSNLDGFTLGNSFFWAINDHQDATIGVRYMENRGVETSLEYRYTPSKTTTGQFNAVLIDDNVTGNFFWKIDAFHQQQLPYGWALNGKLDLSSSDNFNKTFRDQTENRTRRSTDSWATLFKTWGNQSFDLLARLRESEDDGRDDTFGILPQAIWRTQPVEIGKTNIYFNQDTTFTTFVTDLDGSTLTDQVVNLQRIDIHPQLSAPVQLFPWLNFTPTVGVRNTYYSDSFQGTTSHGSINRELIDVRGVLEGPKFNKIFQLDSNGGDTKIKHVIEPRVQYDYIPDIDELDRNQIFQIDGIDQIPNTNSISYFLTQRLLKKVTTDGSSNTQQIARFEISQSYNFNEAGRSLTSSMDKNRPFSSLRFDLDSRPFDWLMVNMDSTIDLYDGIVQTVNFDVGVRPTDNLMVIMERRMAHNTSASILGTIDYSFLPGWNMKFSTRFDEFNETLLEKNGRLSFNNPCGCWGVSVDVIQRLNINGGLRQEETRFLFNLTLKGLGEIAGSEGESFIHRSF</sequence>